<dbReference type="PANTHER" id="PTHR43161:SF23">
    <property type="entry name" value="(R,R)-BUTANEDIOL DEHYDROGENASE-RELATED"/>
    <property type="match status" value="1"/>
</dbReference>
<evidence type="ECO:0000259" key="7">
    <source>
        <dbReference type="SMART" id="SM00829"/>
    </source>
</evidence>
<dbReference type="Pfam" id="PF00107">
    <property type="entry name" value="ADH_zinc_N"/>
    <property type="match status" value="1"/>
</dbReference>
<name>A0A642USR9_9ASCO</name>
<gene>
    <name evidence="8" type="ORF">TRICI_005435</name>
</gene>
<comment type="cofactor">
    <cofactor evidence="1 6">
        <name>Zn(2+)</name>
        <dbReference type="ChEBI" id="CHEBI:29105"/>
    </cofactor>
</comment>
<dbReference type="PANTHER" id="PTHR43161">
    <property type="entry name" value="SORBITOL DEHYDROGENASE"/>
    <property type="match status" value="1"/>
</dbReference>
<evidence type="ECO:0000256" key="6">
    <source>
        <dbReference type="RuleBase" id="RU361277"/>
    </source>
</evidence>
<dbReference type="EMBL" id="SWFS01000427">
    <property type="protein sequence ID" value="KAA8904629.1"/>
    <property type="molecule type" value="Genomic_DNA"/>
</dbReference>
<dbReference type="OrthoDB" id="5363962at2759"/>
<dbReference type="GO" id="GO:0000721">
    <property type="term" value="F:(R,R)-butanediol dehydrogenase activity"/>
    <property type="evidence" value="ECO:0007669"/>
    <property type="project" value="TreeGrafter"/>
</dbReference>
<dbReference type="GO" id="GO:0008270">
    <property type="term" value="F:zinc ion binding"/>
    <property type="evidence" value="ECO:0007669"/>
    <property type="project" value="InterPro"/>
</dbReference>
<keyword evidence="9" id="KW-1185">Reference proteome</keyword>
<keyword evidence="4 6" id="KW-0862">Zinc</keyword>
<keyword evidence="3 6" id="KW-0479">Metal-binding</keyword>
<comment type="similarity">
    <text evidence="2 6">Belongs to the zinc-containing alcohol dehydrogenase family.</text>
</comment>
<dbReference type="Gene3D" id="3.90.180.10">
    <property type="entry name" value="Medium-chain alcohol dehydrogenases, catalytic domain"/>
    <property type="match status" value="1"/>
</dbReference>
<dbReference type="InterPro" id="IPR013149">
    <property type="entry name" value="ADH-like_C"/>
</dbReference>
<comment type="caution">
    <text evidence="8">The sequence shown here is derived from an EMBL/GenBank/DDBJ whole genome shotgun (WGS) entry which is preliminary data.</text>
</comment>
<sequence>MLEVSKPAVVGEVSEPVVSEAVAHAAPVVPEKIQALRMHGMNIDELKVDTIESDPCGENEVRVAVAFCGICGSDLHEVTGGPVLAPGPGDCHKHTGTKLPVVLGHEMAGVITEVGRKVQSVKIGQKVAVNPLYTCKHFGIDLCEACQKGRTNLCLETARVGYSTSGGGFADQLVVPSENVFVLPENVPLEIGALVEPLAVAWHAVRMANIRPGNNALVLGAGPIGLALLQMLKVWGASKVIITEVLETRAQQAEKFGADLIINPLEKDKDGNLVSVPQKVKEFLKGHPVDVSYDASGLQSTLDTALEATGIGGQVINLAIQERPLNIIPHTLTMGEKIYRASMCYTDQDFSETIEALGAGRLDPTDMITSVVPLSQVVQRGFKELLTNRQNHIKILIKP</sequence>
<dbReference type="GO" id="GO:0034079">
    <property type="term" value="P:butanediol biosynthetic process"/>
    <property type="evidence" value="ECO:0007669"/>
    <property type="project" value="TreeGrafter"/>
</dbReference>
<organism evidence="8 9">
    <name type="scientific">Trichomonascus ciferrii</name>
    <dbReference type="NCBI Taxonomy" id="44093"/>
    <lineage>
        <taxon>Eukaryota</taxon>
        <taxon>Fungi</taxon>
        <taxon>Dikarya</taxon>
        <taxon>Ascomycota</taxon>
        <taxon>Saccharomycotina</taxon>
        <taxon>Dipodascomycetes</taxon>
        <taxon>Dipodascales</taxon>
        <taxon>Trichomonascaceae</taxon>
        <taxon>Trichomonascus</taxon>
        <taxon>Trichomonascus ciferrii complex</taxon>
    </lineage>
</organism>
<accession>A0A642USR9</accession>
<dbReference type="CDD" id="cd08233">
    <property type="entry name" value="butanediol_DH_like"/>
    <property type="match status" value="1"/>
</dbReference>
<reference evidence="8" key="1">
    <citation type="journal article" date="2019" name="G3 (Bethesda)">
        <title>Genome Assemblies of Two Rare Opportunistic Yeast Pathogens: Diutina rugosa (syn. Candida rugosa) and Trichomonascus ciferrii (syn. Candida ciferrii).</title>
        <authorList>
            <person name="Mixao V."/>
            <person name="Saus E."/>
            <person name="Hansen A.P."/>
            <person name="Lass-Florl C."/>
            <person name="Gabaldon T."/>
        </authorList>
    </citation>
    <scope>NUCLEOTIDE SEQUENCE</scope>
    <source>
        <strain evidence="8">CBS 4856</strain>
    </source>
</reference>
<dbReference type="Gene3D" id="3.40.50.720">
    <property type="entry name" value="NAD(P)-binding Rossmann-like Domain"/>
    <property type="match status" value="1"/>
</dbReference>
<dbReference type="InterPro" id="IPR020843">
    <property type="entry name" value="ER"/>
</dbReference>
<dbReference type="Proteomes" id="UP000761534">
    <property type="component" value="Unassembled WGS sequence"/>
</dbReference>
<dbReference type="SUPFAM" id="SSF50129">
    <property type="entry name" value="GroES-like"/>
    <property type="match status" value="1"/>
</dbReference>
<dbReference type="InterPro" id="IPR011032">
    <property type="entry name" value="GroES-like_sf"/>
</dbReference>
<proteinExistence type="inferred from homology"/>
<dbReference type="Pfam" id="PF08240">
    <property type="entry name" value="ADH_N"/>
    <property type="match status" value="1"/>
</dbReference>
<dbReference type="SMART" id="SM00829">
    <property type="entry name" value="PKS_ER"/>
    <property type="match status" value="1"/>
</dbReference>
<evidence type="ECO:0000256" key="2">
    <source>
        <dbReference type="ARBA" id="ARBA00008072"/>
    </source>
</evidence>
<dbReference type="SUPFAM" id="SSF51735">
    <property type="entry name" value="NAD(P)-binding Rossmann-fold domains"/>
    <property type="match status" value="1"/>
</dbReference>
<evidence type="ECO:0000313" key="9">
    <source>
        <dbReference type="Proteomes" id="UP000761534"/>
    </source>
</evidence>
<evidence type="ECO:0000256" key="4">
    <source>
        <dbReference type="ARBA" id="ARBA00022833"/>
    </source>
</evidence>
<dbReference type="VEuPathDB" id="FungiDB:TRICI_005435"/>
<keyword evidence="5" id="KW-0560">Oxidoreductase</keyword>
<dbReference type="InterPro" id="IPR013154">
    <property type="entry name" value="ADH-like_N"/>
</dbReference>
<evidence type="ECO:0000313" key="8">
    <source>
        <dbReference type="EMBL" id="KAA8904629.1"/>
    </source>
</evidence>
<dbReference type="GO" id="GO:0005737">
    <property type="term" value="C:cytoplasm"/>
    <property type="evidence" value="ECO:0007669"/>
    <property type="project" value="TreeGrafter"/>
</dbReference>
<evidence type="ECO:0000256" key="1">
    <source>
        <dbReference type="ARBA" id="ARBA00001947"/>
    </source>
</evidence>
<dbReference type="InterPro" id="IPR002328">
    <property type="entry name" value="ADH_Zn_CS"/>
</dbReference>
<dbReference type="PROSITE" id="PS00059">
    <property type="entry name" value="ADH_ZINC"/>
    <property type="match status" value="1"/>
</dbReference>
<evidence type="ECO:0000256" key="5">
    <source>
        <dbReference type="ARBA" id="ARBA00023002"/>
    </source>
</evidence>
<evidence type="ECO:0000256" key="3">
    <source>
        <dbReference type="ARBA" id="ARBA00022723"/>
    </source>
</evidence>
<protein>
    <recommendedName>
        <fullName evidence="7">Enoyl reductase (ER) domain-containing protein</fullName>
    </recommendedName>
</protein>
<feature type="domain" description="Enoyl reductase (ER)" evidence="7">
    <location>
        <begin position="40"/>
        <end position="397"/>
    </location>
</feature>
<dbReference type="AlphaFoldDB" id="A0A642USR9"/>
<dbReference type="InterPro" id="IPR036291">
    <property type="entry name" value="NAD(P)-bd_dom_sf"/>
</dbReference>